<dbReference type="InterPro" id="IPR013328">
    <property type="entry name" value="6PGD_dom2"/>
</dbReference>
<dbReference type="RefSeq" id="WP_012797442.1">
    <property type="nucleotide sequence ID" value="NC_013165.1"/>
</dbReference>
<reference evidence="11 12" key="1">
    <citation type="journal article" date="2009" name="Stand. Genomic Sci.">
        <title>Complete genome sequence of Slackia heliotrinireducens type strain (RHS 1).</title>
        <authorList>
            <person name="Pukall R."/>
            <person name="Lapidus A."/>
            <person name="Nolan M."/>
            <person name="Copeland A."/>
            <person name="Glavina Del Rio T."/>
            <person name="Lucas S."/>
            <person name="Chen F."/>
            <person name="Tice H."/>
            <person name="Cheng J.F."/>
            <person name="Chertkov O."/>
            <person name="Bruce D."/>
            <person name="Goodwin L."/>
            <person name="Kuske C."/>
            <person name="Brettin T."/>
            <person name="Detter J.C."/>
            <person name="Han C."/>
            <person name="Pitluck S."/>
            <person name="Pati A."/>
            <person name="Mavrommatis K."/>
            <person name="Ivanova N."/>
            <person name="Ovchinnikova G."/>
            <person name="Chen A."/>
            <person name="Palaniappan K."/>
            <person name="Schneider S."/>
            <person name="Rohde M."/>
            <person name="Chain P."/>
            <person name="D'haeseleer P."/>
            <person name="Goker M."/>
            <person name="Bristow J."/>
            <person name="Eisen J.A."/>
            <person name="Markowitz V."/>
            <person name="Kyrpides N.C."/>
            <person name="Klenk H.P."/>
            <person name="Hugenholtz P."/>
        </authorList>
    </citation>
    <scope>NUCLEOTIDE SEQUENCE [LARGE SCALE GENOMIC DNA]</scope>
    <source>
        <strain evidence="12">ATCC 29202 / DSM 20476 / NCTC 11029 / RHS 1</strain>
    </source>
</reference>
<evidence type="ECO:0000256" key="8">
    <source>
        <dbReference type="PIRSR" id="PIRSR000105-1"/>
    </source>
</evidence>
<accession>C7N1P0</accession>
<dbReference type="GO" id="GO:0070403">
    <property type="term" value="F:NAD+ binding"/>
    <property type="evidence" value="ECO:0007669"/>
    <property type="project" value="InterPro"/>
</dbReference>
<keyword evidence="12" id="KW-1185">Reference proteome</keyword>
<dbReference type="Pfam" id="PF00725">
    <property type="entry name" value="3HCDH"/>
    <property type="match status" value="1"/>
</dbReference>
<evidence type="ECO:0000313" key="11">
    <source>
        <dbReference type="EMBL" id="ACV21332.1"/>
    </source>
</evidence>
<evidence type="ECO:0000256" key="7">
    <source>
        <dbReference type="ARBA" id="ARBA00049556"/>
    </source>
</evidence>
<keyword evidence="6" id="KW-0443">Lipid metabolism</keyword>
<evidence type="ECO:0000259" key="9">
    <source>
        <dbReference type="Pfam" id="PF00725"/>
    </source>
</evidence>
<dbReference type="InterPro" id="IPR006108">
    <property type="entry name" value="3HC_DH_C"/>
</dbReference>
<evidence type="ECO:0000313" key="12">
    <source>
        <dbReference type="Proteomes" id="UP000002026"/>
    </source>
</evidence>
<dbReference type="InterPro" id="IPR052242">
    <property type="entry name" value="Mito_3-hydroxyacyl-CoA_DH"/>
</dbReference>
<evidence type="ECO:0000259" key="10">
    <source>
        <dbReference type="Pfam" id="PF02737"/>
    </source>
</evidence>
<organism evidence="11 12">
    <name type="scientific">Slackia heliotrinireducens (strain ATCC 29202 / DSM 20476 / NCTC 11029 / RHS 1)</name>
    <name type="common">Peptococcus heliotrinreducens</name>
    <dbReference type="NCBI Taxonomy" id="471855"/>
    <lineage>
        <taxon>Bacteria</taxon>
        <taxon>Bacillati</taxon>
        <taxon>Actinomycetota</taxon>
        <taxon>Coriobacteriia</taxon>
        <taxon>Eggerthellales</taxon>
        <taxon>Eggerthellaceae</taxon>
        <taxon>Slackia</taxon>
    </lineage>
</organism>
<sequence length="315" mass="34462">MAIKNVTVAGGGVLGSQIALQSAYCGLNVTVWGRTDASLERAKVRLERYAKTYEDVLEATKADPSVRARGLSDEGAAPEELDALKAKVAPALAGIRLTTDLAEAVADADLVIEAVIESKDQKTDFYNMLAPLLPEKTLVVTNSSYLLPSLFAEATGRPEKFMALHFANDIYRGNTAEAMNHPGTSQETYDAVVTFAESIRMIPICLHREQFGYLLNSLLLPWFGAAENLWADDVADPQTIDKVWCLALDAPRGPFRILDTVSLPTIYAVLQSNPDAHNPEHVKYRLAQKLKEKIDRGETGLLAGKGFYDYTDDAE</sequence>
<dbReference type="InterPro" id="IPR006176">
    <property type="entry name" value="3-OHacyl-CoA_DH_NAD-bd"/>
</dbReference>
<comment type="pathway">
    <text evidence="2">Lipid metabolism; butanoate metabolism.</text>
</comment>
<dbReference type="AlphaFoldDB" id="C7N1P0"/>
<comment type="catalytic activity">
    <reaction evidence="7">
        <text>a (3S)-3-hydroxyacyl-CoA + NAD(+) = a 3-oxoacyl-CoA + NADH + H(+)</text>
        <dbReference type="Rhea" id="RHEA:22432"/>
        <dbReference type="ChEBI" id="CHEBI:15378"/>
        <dbReference type="ChEBI" id="CHEBI:57318"/>
        <dbReference type="ChEBI" id="CHEBI:57540"/>
        <dbReference type="ChEBI" id="CHEBI:57945"/>
        <dbReference type="ChEBI" id="CHEBI:90726"/>
        <dbReference type="EC" id="1.1.1.35"/>
    </reaction>
</comment>
<dbReference type="KEGG" id="shi:Shel_02640"/>
<dbReference type="InterPro" id="IPR008927">
    <property type="entry name" value="6-PGluconate_DH-like_C_sf"/>
</dbReference>
<gene>
    <name evidence="11" type="ordered locus">Shel_02640</name>
</gene>
<evidence type="ECO:0000256" key="4">
    <source>
        <dbReference type="ARBA" id="ARBA00023002"/>
    </source>
</evidence>
<evidence type="ECO:0000256" key="6">
    <source>
        <dbReference type="ARBA" id="ARBA00023098"/>
    </source>
</evidence>
<dbReference type="EMBL" id="CP001684">
    <property type="protein sequence ID" value="ACV21332.1"/>
    <property type="molecule type" value="Genomic_DNA"/>
</dbReference>
<feature type="domain" description="3-hydroxyacyl-CoA dehydrogenase NAD binding" evidence="10">
    <location>
        <begin position="5"/>
        <end position="206"/>
    </location>
</feature>
<name>C7N1P0_SLAHD</name>
<protein>
    <submittedName>
        <fullName evidence="11">3-hydroxyacyl-CoA dehydrogenase</fullName>
    </submittedName>
</protein>
<dbReference type="PANTHER" id="PTHR43561:SF3">
    <property type="entry name" value="HYDROXYACYL-COENZYME A DEHYDROGENASE, MITOCHONDRIAL"/>
    <property type="match status" value="1"/>
</dbReference>
<dbReference type="InterPro" id="IPR036291">
    <property type="entry name" value="NAD(P)-bd_dom_sf"/>
</dbReference>
<dbReference type="eggNOG" id="COG1250">
    <property type="taxonomic scope" value="Bacteria"/>
</dbReference>
<dbReference type="Gene3D" id="1.10.1040.10">
    <property type="entry name" value="N-(1-d-carboxylethyl)-l-norvaline Dehydrogenase, domain 2"/>
    <property type="match status" value="1"/>
</dbReference>
<evidence type="ECO:0000256" key="2">
    <source>
        <dbReference type="ARBA" id="ARBA00005086"/>
    </source>
</evidence>
<comment type="pathway">
    <text evidence="1">Lipid metabolism; fatty acid beta-oxidation.</text>
</comment>
<dbReference type="SUPFAM" id="SSF48179">
    <property type="entry name" value="6-phosphogluconate dehydrogenase C-terminal domain-like"/>
    <property type="match status" value="1"/>
</dbReference>
<feature type="domain" description="3-hydroxyacyl-CoA dehydrogenase C-terminal" evidence="9">
    <location>
        <begin position="212"/>
        <end position="310"/>
    </location>
</feature>
<dbReference type="GO" id="GO:0003857">
    <property type="term" value="F:(3S)-3-hydroxyacyl-CoA dehydrogenase (NAD+) activity"/>
    <property type="evidence" value="ECO:0007669"/>
    <property type="project" value="UniProtKB-EC"/>
</dbReference>
<evidence type="ECO:0000256" key="3">
    <source>
        <dbReference type="ARBA" id="ARBA00022832"/>
    </source>
</evidence>
<evidence type="ECO:0000256" key="1">
    <source>
        <dbReference type="ARBA" id="ARBA00005005"/>
    </source>
</evidence>
<proteinExistence type="predicted"/>
<dbReference type="GO" id="GO:0006635">
    <property type="term" value="P:fatty acid beta-oxidation"/>
    <property type="evidence" value="ECO:0007669"/>
    <property type="project" value="TreeGrafter"/>
</dbReference>
<dbReference type="Pfam" id="PF02737">
    <property type="entry name" value="3HCDH_N"/>
    <property type="match status" value="1"/>
</dbReference>
<evidence type="ECO:0000256" key="5">
    <source>
        <dbReference type="ARBA" id="ARBA00023027"/>
    </source>
</evidence>
<keyword evidence="4" id="KW-0560">Oxidoreductase</keyword>
<dbReference type="Proteomes" id="UP000002026">
    <property type="component" value="Chromosome"/>
</dbReference>
<dbReference type="HOGENOM" id="CLU_009834_2_0_11"/>
<dbReference type="NCBIfam" id="NF006143">
    <property type="entry name" value="PRK08293.1"/>
    <property type="match status" value="1"/>
</dbReference>
<dbReference type="InterPro" id="IPR022694">
    <property type="entry name" value="3-OHacyl-CoA_DH"/>
</dbReference>
<dbReference type="PANTHER" id="PTHR43561">
    <property type="match status" value="1"/>
</dbReference>
<dbReference type="Gene3D" id="3.40.50.720">
    <property type="entry name" value="NAD(P)-binding Rossmann-like Domain"/>
    <property type="match status" value="1"/>
</dbReference>
<feature type="site" description="Important for catalytic activity" evidence="8">
    <location>
        <position position="165"/>
    </location>
</feature>
<keyword evidence="5" id="KW-0520">NAD</keyword>
<dbReference type="STRING" id="471855.Shel_02640"/>
<keyword evidence="3" id="KW-0276">Fatty acid metabolism</keyword>
<dbReference type="SUPFAM" id="SSF51735">
    <property type="entry name" value="NAD(P)-binding Rossmann-fold domains"/>
    <property type="match status" value="1"/>
</dbReference>
<dbReference type="PIRSF" id="PIRSF000105">
    <property type="entry name" value="HCDH"/>
    <property type="match status" value="1"/>
</dbReference>